<dbReference type="RefSeq" id="WP_194855059.1">
    <property type="nucleotide sequence ID" value="NZ_ARXR01000003.1"/>
</dbReference>
<keyword evidence="7" id="KW-1185">Reference proteome</keyword>
<dbReference type="EMBL" id="ARXR01000003">
    <property type="protein sequence ID" value="MBF5051939.1"/>
    <property type="molecule type" value="Genomic_DNA"/>
</dbReference>
<dbReference type="InterPro" id="IPR010664">
    <property type="entry name" value="LipoPS_assembly_LptC-rel"/>
</dbReference>
<evidence type="ECO:0000256" key="5">
    <source>
        <dbReference type="ARBA" id="ARBA00023136"/>
    </source>
</evidence>
<keyword evidence="5" id="KW-0472">Membrane</keyword>
<gene>
    <name evidence="6" type="ORF">ISO4_00541</name>
</gene>
<keyword evidence="2" id="KW-0997">Cell inner membrane</keyword>
<comment type="caution">
    <text evidence="6">The sequence shown here is derived from an EMBL/GenBank/DDBJ whole genome shotgun (WGS) entry which is preliminary data.</text>
</comment>
<dbReference type="NCBIfam" id="TIGR04409">
    <property type="entry name" value="LptC_YrbK"/>
    <property type="match status" value="1"/>
</dbReference>
<evidence type="ECO:0000256" key="3">
    <source>
        <dbReference type="ARBA" id="ARBA00022692"/>
    </source>
</evidence>
<evidence type="ECO:0000313" key="7">
    <source>
        <dbReference type="Proteomes" id="UP000644441"/>
    </source>
</evidence>
<dbReference type="PANTHER" id="PTHR37481">
    <property type="entry name" value="LIPOPOLYSACCHARIDE EXPORT SYSTEM PROTEIN LPTC"/>
    <property type="match status" value="1"/>
</dbReference>
<organism evidence="6 7">
    <name type="scientific">Alloalcanivorax venustensis ISO4</name>
    <dbReference type="NCBI Taxonomy" id="1177184"/>
    <lineage>
        <taxon>Bacteria</taxon>
        <taxon>Pseudomonadati</taxon>
        <taxon>Pseudomonadota</taxon>
        <taxon>Gammaproteobacteria</taxon>
        <taxon>Oceanospirillales</taxon>
        <taxon>Alcanivoracaceae</taxon>
        <taxon>Alloalcanivorax</taxon>
    </lineage>
</organism>
<evidence type="ECO:0000256" key="4">
    <source>
        <dbReference type="ARBA" id="ARBA00022989"/>
    </source>
</evidence>
<keyword evidence="3" id="KW-0812">Transmembrane</keyword>
<reference evidence="6 7" key="1">
    <citation type="submission" date="2012-09" db="EMBL/GenBank/DDBJ databases">
        <title>Genome Sequence of alkane-degrading Bacterium Alcanivorax venustensis ISO4.</title>
        <authorList>
            <person name="Lai Q."/>
            <person name="Shao Z."/>
        </authorList>
    </citation>
    <scope>NUCLEOTIDE SEQUENCE [LARGE SCALE GENOMIC DNA]</scope>
    <source>
        <strain evidence="6 7">ISO4</strain>
    </source>
</reference>
<sequence>MKRQGLLSASGILLLGLIVLMTLHEWDNPLEEDREAFLNAPMIIADRIVAKAYDEEDGRVQYRLVADHLEQYERDALTTLTEPVLRMDNSNGLWTIQSRRGEVRDNGDLIVFTDQVEARSESNGVTLDTEELQYHNDTNRVVSPGELAMRHRDGRTRAGAMESDLTSGEMTLKQGVVSEFTGSTE</sequence>
<proteinExistence type="predicted"/>
<dbReference type="Gene3D" id="2.60.450.10">
    <property type="entry name" value="Lipopolysaccharide (LPS) transport protein A like domain"/>
    <property type="match status" value="1"/>
</dbReference>
<dbReference type="Pfam" id="PF06835">
    <property type="entry name" value="LptC"/>
    <property type="match status" value="1"/>
</dbReference>
<dbReference type="Proteomes" id="UP000644441">
    <property type="component" value="Unassembled WGS sequence"/>
</dbReference>
<protein>
    <recommendedName>
        <fullName evidence="8">Lipopolysaccharide export system protein LptC</fullName>
    </recommendedName>
</protein>
<dbReference type="PANTHER" id="PTHR37481:SF1">
    <property type="entry name" value="LIPOPOLYSACCHARIDE EXPORT SYSTEM PROTEIN LPTC"/>
    <property type="match status" value="1"/>
</dbReference>
<evidence type="ECO:0000256" key="1">
    <source>
        <dbReference type="ARBA" id="ARBA00022475"/>
    </source>
</evidence>
<keyword evidence="4" id="KW-1133">Transmembrane helix</keyword>
<evidence type="ECO:0000256" key="2">
    <source>
        <dbReference type="ARBA" id="ARBA00022519"/>
    </source>
</evidence>
<evidence type="ECO:0008006" key="8">
    <source>
        <dbReference type="Google" id="ProtNLM"/>
    </source>
</evidence>
<dbReference type="InterPro" id="IPR052363">
    <property type="entry name" value="LPS_export_LptC"/>
</dbReference>
<dbReference type="InterPro" id="IPR026265">
    <property type="entry name" value="LptC"/>
</dbReference>
<name>A0ABS0ADH2_9GAMM</name>
<keyword evidence="1" id="KW-1003">Cell membrane</keyword>
<dbReference type="GeneID" id="99767682"/>
<accession>A0ABS0ADH2</accession>
<evidence type="ECO:0000313" key="6">
    <source>
        <dbReference type="EMBL" id="MBF5051939.1"/>
    </source>
</evidence>